<protein>
    <submittedName>
        <fullName evidence="3">Uncharacterized protein</fullName>
    </submittedName>
</protein>
<dbReference type="InterPro" id="IPR050262">
    <property type="entry name" value="Ribose-5P_isomerase"/>
</dbReference>
<comment type="pathway">
    <text evidence="2">Carbohydrate degradation.</text>
</comment>
<dbReference type="SUPFAM" id="SSF75445">
    <property type="entry name" value="D-ribose-5-phosphate isomerase (RpiA), lid domain"/>
    <property type="match status" value="1"/>
</dbReference>
<comment type="catalytic activity">
    <reaction evidence="1">
        <text>aldehydo-D-ribose 5-phosphate = D-ribulose 5-phosphate</text>
        <dbReference type="Rhea" id="RHEA:14657"/>
        <dbReference type="ChEBI" id="CHEBI:58121"/>
        <dbReference type="ChEBI" id="CHEBI:58273"/>
        <dbReference type="EC" id="5.3.1.6"/>
    </reaction>
</comment>
<evidence type="ECO:0000256" key="2">
    <source>
        <dbReference type="ARBA" id="ARBA00004921"/>
    </source>
</evidence>
<dbReference type="EMBL" id="VEPZ02000792">
    <property type="protein sequence ID" value="KAE8719287.1"/>
    <property type="molecule type" value="Genomic_DNA"/>
</dbReference>
<dbReference type="PANTHER" id="PTHR43748">
    <property type="entry name" value="RIBOSE-5-PHOSPHATE ISOMERASE 3, CHLOROPLASTIC-RELATED"/>
    <property type="match status" value="1"/>
</dbReference>
<gene>
    <name evidence="3" type="ORF">F3Y22_tig00109972pilonHSYRG00392</name>
</gene>
<dbReference type="PANTHER" id="PTHR43748:SF2">
    <property type="entry name" value="RIBOSE-5-PHOSPHATE ISOMERASE 2-RELATED"/>
    <property type="match status" value="1"/>
</dbReference>
<accession>A0A6A3BTQ3</accession>
<dbReference type="Gene3D" id="3.30.70.260">
    <property type="match status" value="1"/>
</dbReference>
<sequence length="79" mass="8693">MNPNWSSIWAQGLAMPVEVVPFCWKYTANKLRDVLEDSGCVARLRKDCKGSHLIAGAVEHGMFLDMAASVMLLVSLESP</sequence>
<organism evidence="3 4">
    <name type="scientific">Hibiscus syriacus</name>
    <name type="common">Rose of Sharon</name>
    <dbReference type="NCBI Taxonomy" id="106335"/>
    <lineage>
        <taxon>Eukaryota</taxon>
        <taxon>Viridiplantae</taxon>
        <taxon>Streptophyta</taxon>
        <taxon>Embryophyta</taxon>
        <taxon>Tracheophyta</taxon>
        <taxon>Spermatophyta</taxon>
        <taxon>Magnoliopsida</taxon>
        <taxon>eudicotyledons</taxon>
        <taxon>Gunneridae</taxon>
        <taxon>Pentapetalae</taxon>
        <taxon>rosids</taxon>
        <taxon>malvids</taxon>
        <taxon>Malvales</taxon>
        <taxon>Malvaceae</taxon>
        <taxon>Malvoideae</taxon>
        <taxon>Hibiscus</taxon>
    </lineage>
</organism>
<comment type="caution">
    <text evidence="3">The sequence shown here is derived from an EMBL/GenBank/DDBJ whole genome shotgun (WGS) entry which is preliminary data.</text>
</comment>
<proteinExistence type="predicted"/>
<name>A0A6A3BTQ3_HIBSY</name>
<evidence type="ECO:0000313" key="4">
    <source>
        <dbReference type="Proteomes" id="UP000436088"/>
    </source>
</evidence>
<keyword evidence="4" id="KW-1185">Reference proteome</keyword>
<dbReference type="Proteomes" id="UP000436088">
    <property type="component" value="Unassembled WGS sequence"/>
</dbReference>
<evidence type="ECO:0000256" key="1">
    <source>
        <dbReference type="ARBA" id="ARBA00001713"/>
    </source>
</evidence>
<reference evidence="3" key="1">
    <citation type="submission" date="2019-09" db="EMBL/GenBank/DDBJ databases">
        <title>Draft genome information of white flower Hibiscus syriacus.</title>
        <authorList>
            <person name="Kim Y.-M."/>
        </authorList>
    </citation>
    <scope>NUCLEOTIDE SEQUENCE [LARGE SCALE GENOMIC DNA]</scope>
    <source>
        <strain evidence="3">YM2019G1</strain>
    </source>
</reference>
<evidence type="ECO:0000313" key="3">
    <source>
        <dbReference type="EMBL" id="KAE8719287.1"/>
    </source>
</evidence>
<dbReference type="AlphaFoldDB" id="A0A6A3BTQ3"/>
<dbReference type="GO" id="GO:0004751">
    <property type="term" value="F:ribose-5-phosphate isomerase activity"/>
    <property type="evidence" value="ECO:0007669"/>
    <property type="project" value="UniProtKB-EC"/>
</dbReference>